<dbReference type="GO" id="GO:0070967">
    <property type="term" value="F:coenzyme F420 binding"/>
    <property type="evidence" value="ECO:0007669"/>
    <property type="project" value="TreeGrafter"/>
</dbReference>
<evidence type="ECO:0000256" key="1">
    <source>
        <dbReference type="ARBA" id="ARBA00008710"/>
    </source>
</evidence>
<keyword evidence="4" id="KW-1185">Reference proteome</keyword>
<evidence type="ECO:0000256" key="2">
    <source>
        <dbReference type="ARBA" id="ARBA00049106"/>
    </source>
</evidence>
<dbReference type="InterPro" id="IPR012349">
    <property type="entry name" value="Split_barrel_FMN-bd"/>
</dbReference>
<dbReference type="RefSeq" id="WP_166179173.1">
    <property type="nucleotide sequence ID" value="NZ_CP045119.1"/>
</dbReference>
<evidence type="ECO:0000313" key="4">
    <source>
        <dbReference type="Proteomes" id="UP000501452"/>
    </source>
</evidence>
<dbReference type="Gene3D" id="2.30.110.10">
    <property type="entry name" value="Electron Transport, Fmn-binding Protein, Chain A"/>
    <property type="match status" value="1"/>
</dbReference>
<proteinExistence type="inferred from homology"/>
<dbReference type="PANTHER" id="PTHR39428:SF1">
    <property type="entry name" value="F420H(2)-DEPENDENT QUINONE REDUCTASE RV1261C"/>
    <property type="match status" value="1"/>
</dbReference>
<dbReference type="EMBL" id="CP045119">
    <property type="protein sequence ID" value="QIN84715.1"/>
    <property type="molecule type" value="Genomic_DNA"/>
</dbReference>
<dbReference type="AlphaFoldDB" id="A0A6G8QDY3"/>
<dbReference type="Proteomes" id="UP000501452">
    <property type="component" value="Chromosome"/>
</dbReference>
<dbReference type="GO" id="GO:0005886">
    <property type="term" value="C:plasma membrane"/>
    <property type="evidence" value="ECO:0007669"/>
    <property type="project" value="TreeGrafter"/>
</dbReference>
<dbReference type="InterPro" id="IPR004378">
    <property type="entry name" value="F420H2_quin_Rdtase"/>
</dbReference>
<reference evidence="3 4" key="1">
    <citation type="submission" date="2019-10" db="EMBL/GenBank/DDBJ databases">
        <title>Rubrobacter sp nov SCSIO 52090 isolated from a deep-sea sediment in the South China Sea.</title>
        <authorList>
            <person name="Chen R.W."/>
        </authorList>
    </citation>
    <scope>NUCLEOTIDE SEQUENCE [LARGE SCALE GENOMIC DNA]</scope>
    <source>
        <strain evidence="3 4">SCSIO 52909</strain>
    </source>
</reference>
<gene>
    <name evidence="3" type="ORF">GBA63_20220</name>
</gene>
<dbReference type="PANTHER" id="PTHR39428">
    <property type="entry name" value="F420H(2)-DEPENDENT QUINONE REDUCTASE RV1261C"/>
    <property type="match status" value="1"/>
</dbReference>
<dbReference type="GO" id="GO:0016491">
    <property type="term" value="F:oxidoreductase activity"/>
    <property type="evidence" value="ECO:0007669"/>
    <property type="project" value="InterPro"/>
</dbReference>
<comment type="similarity">
    <text evidence="1">Belongs to the F420H(2)-dependent quinone reductase family.</text>
</comment>
<dbReference type="SUPFAM" id="SSF50475">
    <property type="entry name" value="FMN-binding split barrel"/>
    <property type="match status" value="1"/>
</dbReference>
<protein>
    <submittedName>
        <fullName evidence="3">Nitroreductase family deazaflavin-dependent oxidoreductase</fullName>
    </submittedName>
</protein>
<dbReference type="NCBIfam" id="TIGR00026">
    <property type="entry name" value="hi_GC_TIGR00026"/>
    <property type="match status" value="1"/>
</dbReference>
<dbReference type="Pfam" id="PF04075">
    <property type="entry name" value="F420H2_quin_red"/>
    <property type="match status" value="1"/>
</dbReference>
<dbReference type="KEGG" id="rub:GBA63_20220"/>
<organism evidence="3 4">
    <name type="scientific">Rubrobacter tropicus</name>
    <dbReference type="NCBI Taxonomy" id="2653851"/>
    <lineage>
        <taxon>Bacteria</taxon>
        <taxon>Bacillati</taxon>
        <taxon>Actinomycetota</taxon>
        <taxon>Rubrobacteria</taxon>
        <taxon>Rubrobacterales</taxon>
        <taxon>Rubrobacteraceae</taxon>
        <taxon>Rubrobacter</taxon>
    </lineage>
</organism>
<name>A0A6G8QDY3_9ACTN</name>
<evidence type="ECO:0000313" key="3">
    <source>
        <dbReference type="EMBL" id="QIN84715.1"/>
    </source>
</evidence>
<accession>A0A6G8QDY3</accession>
<sequence>MARHQTSDTKAPSTNLSRKDRALLLLEREGNRRLRSLGTVLYRLTGGRFTPRDRDVLLLTTRGRKSGREHTVLLQSFPDGENNMVVVATNSGRSSHPDWYHNLKADPTARVEIMDRTLRVRAEDLPDEEAAAFWPRILRRAPSYTRYREAARRDIPLVRLVTLGRIEGTRP</sequence>
<comment type="catalytic activity">
    <reaction evidence="2">
        <text>oxidized coenzyme F420-(gamma-L-Glu)(n) + a quinol + H(+) = reduced coenzyme F420-(gamma-L-Glu)(n) + a quinone</text>
        <dbReference type="Rhea" id="RHEA:39663"/>
        <dbReference type="Rhea" id="RHEA-COMP:12939"/>
        <dbReference type="Rhea" id="RHEA-COMP:14378"/>
        <dbReference type="ChEBI" id="CHEBI:15378"/>
        <dbReference type="ChEBI" id="CHEBI:24646"/>
        <dbReference type="ChEBI" id="CHEBI:132124"/>
        <dbReference type="ChEBI" id="CHEBI:133980"/>
        <dbReference type="ChEBI" id="CHEBI:139511"/>
    </reaction>
</comment>